<organism evidence="3 4">
    <name type="scientific">Thiolapillus brandeum</name>
    <dbReference type="NCBI Taxonomy" id="1076588"/>
    <lineage>
        <taxon>Bacteria</taxon>
        <taxon>Pseudomonadati</taxon>
        <taxon>Pseudomonadota</taxon>
        <taxon>Gammaproteobacteria</taxon>
        <taxon>Chromatiales</taxon>
        <taxon>Sedimenticolaceae</taxon>
        <taxon>Thiolapillus</taxon>
    </lineage>
</organism>
<dbReference type="Gene3D" id="3.40.50.2000">
    <property type="entry name" value="Glycogen Phosphorylase B"/>
    <property type="match status" value="2"/>
</dbReference>
<dbReference type="EMBL" id="AP012273">
    <property type="protein sequence ID" value="BAO45444.1"/>
    <property type="molecule type" value="Genomic_DNA"/>
</dbReference>
<gene>
    <name evidence="3" type="ORF">TBH_C2538</name>
</gene>
<keyword evidence="4" id="KW-1185">Reference proteome</keyword>
<dbReference type="PANTHER" id="PTHR45947">
    <property type="entry name" value="SULFOQUINOVOSYL TRANSFERASE SQD2"/>
    <property type="match status" value="1"/>
</dbReference>
<protein>
    <submittedName>
        <fullName evidence="3">Glycosyl transferase family 1</fullName>
    </submittedName>
</protein>
<dbReference type="InterPro" id="IPR024004">
    <property type="entry name" value="PEP-CTERM/XrtA_GlycosylTrfase"/>
</dbReference>
<evidence type="ECO:0000313" key="4">
    <source>
        <dbReference type="Proteomes" id="UP000031631"/>
    </source>
</evidence>
<dbReference type="PANTHER" id="PTHR45947:SF3">
    <property type="entry name" value="SULFOQUINOVOSYL TRANSFERASE SQD2"/>
    <property type="match status" value="1"/>
</dbReference>
<dbReference type="GO" id="GO:0016758">
    <property type="term" value="F:hexosyltransferase activity"/>
    <property type="evidence" value="ECO:0007669"/>
    <property type="project" value="TreeGrafter"/>
</dbReference>
<dbReference type="AlphaFoldDB" id="A0A7U6JIE0"/>
<sequence>MKVFHLLDLSRPSVNGYSSRSDAIIRNLMALGVETCQLTSEKYDKFEDLVEEVEGITYYRTTRARGMFTGIPLLSYIDHVRHMTDRAMEVIEKEKPDVIHAHSPMLNGLVGLRLRKLTGMPVLYEVRAFWEDAAVDTGKIREWGAQYRIIRAMEQHVFKHVDRVSCICNGLKDEIIGRGIPAEKLLVAPNAVDLAKFKLVQERDSALEKTLKLEGKTVIAFLGSFFKYEGLEYLLKATPAILASVPDAHILLVGSGNEAENLKKLASDLGIEAHVTFTGRVDYADINRYYSLVDLLVFPREDIRLTRLVTPLKPLEAMAQGIPVLASDIGGHREMVEQGRTGILFTPENPDALAQAVVSTLADTSLLDSLIANGLEYVEKVRNWRTTAAVYPPVYEEMLAAKPSAG</sequence>
<accession>A0A7U6JIE0</accession>
<dbReference type="SUPFAM" id="SSF53756">
    <property type="entry name" value="UDP-Glycosyltransferase/glycogen phosphorylase"/>
    <property type="match status" value="1"/>
</dbReference>
<dbReference type="OrthoDB" id="8756565at2"/>
<keyword evidence="3" id="KW-0808">Transferase</keyword>
<dbReference type="Pfam" id="PF13579">
    <property type="entry name" value="Glyco_trans_4_4"/>
    <property type="match status" value="1"/>
</dbReference>
<dbReference type="Pfam" id="PF00534">
    <property type="entry name" value="Glycos_transf_1"/>
    <property type="match status" value="1"/>
</dbReference>
<evidence type="ECO:0000259" key="1">
    <source>
        <dbReference type="Pfam" id="PF00534"/>
    </source>
</evidence>
<dbReference type="InterPro" id="IPR028098">
    <property type="entry name" value="Glyco_trans_4-like_N"/>
</dbReference>
<evidence type="ECO:0000313" key="3">
    <source>
        <dbReference type="EMBL" id="BAO45444.1"/>
    </source>
</evidence>
<evidence type="ECO:0000259" key="2">
    <source>
        <dbReference type="Pfam" id="PF13579"/>
    </source>
</evidence>
<proteinExistence type="predicted"/>
<reference evidence="3 4" key="1">
    <citation type="journal article" date="2014" name="PLoS ONE">
        <title>Physiological and genomic features of a novel sulfur-oxidizing gammaproteobacterium belonging to a previously uncultivated symbiotic lineage isolated from a hydrothermal vent.</title>
        <authorList>
            <person name="Nunoura T."/>
            <person name="Takaki Y."/>
            <person name="Kazama H."/>
            <person name="Kakuta J."/>
            <person name="Shimamura S."/>
            <person name="Makita H."/>
            <person name="Hirai M."/>
            <person name="Miyazaki M."/>
            <person name="Takai K."/>
        </authorList>
    </citation>
    <scope>NUCLEOTIDE SEQUENCE [LARGE SCALE GENOMIC DNA]</scope>
    <source>
        <strain evidence="3 4">Hiromi1</strain>
    </source>
</reference>
<dbReference type="CDD" id="cd03794">
    <property type="entry name" value="GT4_WbuB-like"/>
    <property type="match status" value="1"/>
</dbReference>
<dbReference type="KEGG" id="tbn:TBH_C2538"/>
<feature type="domain" description="Glycosyl transferase family 1" evidence="1">
    <location>
        <begin position="206"/>
        <end position="374"/>
    </location>
</feature>
<feature type="domain" description="Glycosyltransferase subfamily 4-like N-terminal" evidence="2">
    <location>
        <begin position="16"/>
        <end position="190"/>
    </location>
</feature>
<name>A0A7U6JIE0_9GAMM</name>
<dbReference type="InterPro" id="IPR050194">
    <property type="entry name" value="Glycosyltransferase_grp1"/>
</dbReference>
<dbReference type="InterPro" id="IPR001296">
    <property type="entry name" value="Glyco_trans_1"/>
</dbReference>
<dbReference type="RefSeq" id="WP_041069085.1">
    <property type="nucleotide sequence ID" value="NZ_AP012273.1"/>
</dbReference>
<dbReference type="Proteomes" id="UP000031631">
    <property type="component" value="Chromosome"/>
</dbReference>
<dbReference type="NCBIfam" id="TIGR04063">
    <property type="entry name" value="stp3"/>
    <property type="match status" value="1"/>
</dbReference>